<dbReference type="SUPFAM" id="SSF52317">
    <property type="entry name" value="Class I glutamine amidotransferase-like"/>
    <property type="match status" value="1"/>
</dbReference>
<evidence type="ECO:0000256" key="8">
    <source>
        <dbReference type="PIRSR" id="PIRSR005639-2"/>
    </source>
</evidence>
<gene>
    <name evidence="6" type="primary">pdxT</name>
    <name evidence="9" type="ORF">HDF10_003821</name>
</gene>
<dbReference type="Proteomes" id="UP000569092">
    <property type="component" value="Unassembled WGS sequence"/>
</dbReference>
<dbReference type="GO" id="GO:0008614">
    <property type="term" value="P:pyridoxine metabolic process"/>
    <property type="evidence" value="ECO:0007669"/>
    <property type="project" value="TreeGrafter"/>
</dbReference>
<keyword evidence="3 6" id="KW-0315">Glutamine amidotransferase</keyword>
<evidence type="ECO:0000256" key="1">
    <source>
        <dbReference type="ARBA" id="ARBA00008345"/>
    </source>
</evidence>
<evidence type="ECO:0000256" key="7">
    <source>
        <dbReference type="PIRSR" id="PIRSR005639-1"/>
    </source>
</evidence>
<dbReference type="PIRSF" id="PIRSF005639">
    <property type="entry name" value="Glut_amidoT_SNO"/>
    <property type="match status" value="1"/>
</dbReference>
<feature type="binding site" evidence="6 8">
    <location>
        <begin position="62"/>
        <end position="64"/>
    </location>
    <ligand>
        <name>L-glutamine</name>
        <dbReference type="ChEBI" id="CHEBI:58359"/>
    </ligand>
</feature>
<dbReference type="EMBL" id="JACHDZ010000007">
    <property type="protein sequence ID" value="MBB5345820.1"/>
    <property type="molecule type" value="Genomic_DNA"/>
</dbReference>
<organism evidence="9 10">
    <name type="scientific">Tunturiibacter lichenicola</name>
    <dbReference type="NCBI Taxonomy" id="2051959"/>
    <lineage>
        <taxon>Bacteria</taxon>
        <taxon>Pseudomonadati</taxon>
        <taxon>Acidobacteriota</taxon>
        <taxon>Terriglobia</taxon>
        <taxon>Terriglobales</taxon>
        <taxon>Acidobacteriaceae</taxon>
        <taxon>Tunturiibacter</taxon>
    </lineage>
</organism>
<comment type="subunit">
    <text evidence="6">In the presence of PdxS, forms a dodecamer of heterodimers. Only shows activity in the heterodimer.</text>
</comment>
<feature type="active site" description="Charge relay system" evidence="6 7">
    <location>
        <position position="184"/>
    </location>
</feature>
<dbReference type="HAMAP" id="MF_01615">
    <property type="entry name" value="PdxT"/>
    <property type="match status" value="1"/>
</dbReference>
<accession>A0A7W8JAX6</accession>
<dbReference type="PANTHER" id="PTHR31559">
    <property type="entry name" value="PYRIDOXAL 5'-PHOSPHATE SYNTHASE SUBUNIT SNO"/>
    <property type="match status" value="1"/>
</dbReference>
<keyword evidence="2 6" id="KW-0378">Hydrolase</keyword>
<dbReference type="GO" id="GO:1903600">
    <property type="term" value="C:glutaminase complex"/>
    <property type="evidence" value="ECO:0007669"/>
    <property type="project" value="TreeGrafter"/>
</dbReference>
<dbReference type="NCBIfam" id="TIGR03800">
    <property type="entry name" value="PLP_synth_Pdx2"/>
    <property type="match status" value="1"/>
</dbReference>
<dbReference type="GO" id="GO:0005829">
    <property type="term" value="C:cytosol"/>
    <property type="evidence" value="ECO:0007669"/>
    <property type="project" value="TreeGrafter"/>
</dbReference>
<proteinExistence type="inferred from homology"/>
<evidence type="ECO:0000256" key="4">
    <source>
        <dbReference type="ARBA" id="ARBA00023239"/>
    </source>
</evidence>
<comment type="similarity">
    <text evidence="1 6">Belongs to the glutaminase PdxT/SNO family.</text>
</comment>
<dbReference type="InterPro" id="IPR002161">
    <property type="entry name" value="PdxT/SNO"/>
</dbReference>
<dbReference type="UniPathway" id="UPA00245"/>
<comment type="function">
    <text evidence="6">Catalyzes the hydrolysis of glutamine to glutamate and ammonia as part of the biosynthesis of pyridoxal 5'-phosphate. The resulting ammonia molecule is channeled to the active site of PdxS.</text>
</comment>
<dbReference type="CDD" id="cd01749">
    <property type="entry name" value="GATase1_PB"/>
    <property type="match status" value="1"/>
</dbReference>
<evidence type="ECO:0000256" key="3">
    <source>
        <dbReference type="ARBA" id="ARBA00022962"/>
    </source>
</evidence>
<comment type="pathway">
    <text evidence="6">Cofactor biosynthesis; pyridoxal 5'-phosphate biosynthesis.</text>
</comment>
<dbReference type="InterPro" id="IPR021196">
    <property type="entry name" value="PdxT/SNO_CS"/>
</dbReference>
<evidence type="ECO:0000256" key="5">
    <source>
        <dbReference type="ARBA" id="ARBA00049534"/>
    </source>
</evidence>
<evidence type="ECO:0000313" key="10">
    <source>
        <dbReference type="Proteomes" id="UP000569092"/>
    </source>
</evidence>
<dbReference type="PANTHER" id="PTHR31559:SF0">
    <property type="entry name" value="PYRIDOXAL 5'-PHOSPHATE SYNTHASE SUBUNIT SNO1-RELATED"/>
    <property type="match status" value="1"/>
</dbReference>
<dbReference type="InterPro" id="IPR029062">
    <property type="entry name" value="Class_I_gatase-like"/>
</dbReference>
<feature type="binding site" evidence="6 8">
    <location>
        <begin position="148"/>
        <end position="149"/>
    </location>
    <ligand>
        <name>L-glutamine</name>
        <dbReference type="ChEBI" id="CHEBI:58359"/>
    </ligand>
</feature>
<keyword evidence="6" id="KW-0663">Pyridoxal phosphate</keyword>
<dbReference type="Pfam" id="PF01174">
    <property type="entry name" value="SNO"/>
    <property type="match status" value="1"/>
</dbReference>
<feature type="active site" description="Nucleophile" evidence="6 7">
    <location>
        <position position="93"/>
    </location>
</feature>
<protein>
    <recommendedName>
        <fullName evidence="6">Pyridoxal 5'-phosphate synthase subunit PdxT</fullName>
        <ecNumber evidence="6">4.3.3.6</ecNumber>
    </recommendedName>
    <alternativeName>
        <fullName evidence="6">Pdx2</fullName>
    </alternativeName>
    <alternativeName>
        <fullName evidence="6">Pyridoxal 5'-phosphate synthase glutaminase subunit</fullName>
        <ecNumber evidence="6">3.5.1.2</ecNumber>
    </alternativeName>
</protein>
<dbReference type="GO" id="GO:0006543">
    <property type="term" value="P:L-glutamine catabolic process"/>
    <property type="evidence" value="ECO:0007669"/>
    <property type="project" value="UniProtKB-UniRule"/>
</dbReference>
<comment type="caution">
    <text evidence="9">The sequence shown here is derived from an EMBL/GenBank/DDBJ whole genome shotgun (WGS) entry which is preliminary data.</text>
</comment>
<sequence>MTQQPAPPHLPTLGILALQGAYEAHARTLATLGVTTRLIRTPDQLLTPDGHPSIDGLIIPGGESTTMLKFLERNGFLDSLTTLVRTLPTFGTCAGAILLANDVQNPAQISLAALDITVERNAYGRQLDSTILTAPTKLPGGPLEMVFIRAPRITRTGPQVETLATRDDFPVLVRQGHLLAATFHPELGHDPRVHQFFLDLVSSTLSKAISDVGSFENTSP</sequence>
<dbReference type="PROSITE" id="PS51273">
    <property type="entry name" value="GATASE_TYPE_1"/>
    <property type="match status" value="1"/>
</dbReference>
<evidence type="ECO:0000313" key="9">
    <source>
        <dbReference type="EMBL" id="MBB5345820.1"/>
    </source>
</evidence>
<feature type="active site" description="Charge relay system" evidence="6 7">
    <location>
        <position position="186"/>
    </location>
</feature>
<dbReference type="GO" id="GO:0042823">
    <property type="term" value="P:pyridoxal phosphate biosynthetic process"/>
    <property type="evidence" value="ECO:0007669"/>
    <property type="project" value="UniProtKB-UniRule"/>
</dbReference>
<evidence type="ECO:0000256" key="2">
    <source>
        <dbReference type="ARBA" id="ARBA00022801"/>
    </source>
</evidence>
<reference evidence="9 10" key="1">
    <citation type="submission" date="2020-08" db="EMBL/GenBank/DDBJ databases">
        <title>Genomic Encyclopedia of Type Strains, Phase IV (KMG-V): Genome sequencing to study the core and pangenomes of soil and plant-associated prokaryotes.</title>
        <authorList>
            <person name="Whitman W."/>
        </authorList>
    </citation>
    <scope>NUCLEOTIDE SEQUENCE [LARGE SCALE GENOMIC DNA]</scope>
    <source>
        <strain evidence="9 10">M8US30</strain>
    </source>
</reference>
<comment type="catalytic activity">
    <reaction evidence="5 6">
        <text>L-glutamine + H2O = L-glutamate + NH4(+)</text>
        <dbReference type="Rhea" id="RHEA:15889"/>
        <dbReference type="ChEBI" id="CHEBI:15377"/>
        <dbReference type="ChEBI" id="CHEBI:28938"/>
        <dbReference type="ChEBI" id="CHEBI:29985"/>
        <dbReference type="ChEBI" id="CHEBI:58359"/>
        <dbReference type="EC" id="3.5.1.2"/>
    </reaction>
</comment>
<dbReference type="GO" id="GO:0004359">
    <property type="term" value="F:glutaminase activity"/>
    <property type="evidence" value="ECO:0007669"/>
    <property type="project" value="UniProtKB-UniRule"/>
</dbReference>
<keyword evidence="4 6" id="KW-0456">Lyase</keyword>
<dbReference type="Gene3D" id="3.40.50.880">
    <property type="match status" value="1"/>
</dbReference>
<evidence type="ECO:0000256" key="6">
    <source>
        <dbReference type="HAMAP-Rule" id="MF_01615"/>
    </source>
</evidence>
<dbReference type="PROSITE" id="PS51130">
    <property type="entry name" value="PDXT_SNO_2"/>
    <property type="match status" value="1"/>
</dbReference>
<dbReference type="PROSITE" id="PS01236">
    <property type="entry name" value="PDXT_SNO_1"/>
    <property type="match status" value="1"/>
</dbReference>
<name>A0A7W8JAX6_9BACT</name>
<dbReference type="AlphaFoldDB" id="A0A7W8JAX6"/>
<dbReference type="EC" id="3.5.1.2" evidence="6"/>
<dbReference type="EC" id="4.3.3.6" evidence="6"/>
<dbReference type="GO" id="GO:0036381">
    <property type="term" value="F:pyridoxal 5'-phosphate synthase (glutamine hydrolysing) activity"/>
    <property type="evidence" value="ECO:0007669"/>
    <property type="project" value="UniProtKB-UniRule"/>
</dbReference>
<feature type="binding site" evidence="6 8">
    <location>
        <position position="120"/>
    </location>
    <ligand>
        <name>L-glutamine</name>
        <dbReference type="ChEBI" id="CHEBI:58359"/>
    </ligand>
</feature>
<comment type="catalytic activity">
    <reaction evidence="6">
        <text>aldehydo-D-ribose 5-phosphate + D-glyceraldehyde 3-phosphate + L-glutamine = pyridoxal 5'-phosphate + L-glutamate + phosphate + 3 H2O + H(+)</text>
        <dbReference type="Rhea" id="RHEA:31507"/>
        <dbReference type="ChEBI" id="CHEBI:15377"/>
        <dbReference type="ChEBI" id="CHEBI:15378"/>
        <dbReference type="ChEBI" id="CHEBI:29985"/>
        <dbReference type="ChEBI" id="CHEBI:43474"/>
        <dbReference type="ChEBI" id="CHEBI:58273"/>
        <dbReference type="ChEBI" id="CHEBI:58359"/>
        <dbReference type="ChEBI" id="CHEBI:59776"/>
        <dbReference type="ChEBI" id="CHEBI:597326"/>
        <dbReference type="EC" id="4.3.3.6"/>
    </reaction>
</comment>